<sequence>MISFIVFYLGILDLKLSKSKNMLLFILNVAFLLFTYKSKVYLFNIVILSCVLWGTITPLLTSNKNILSLSIVVSLLSVYIFTLLNIHIPLFTIVFYPVYLLGVIIKNLWLDKSLGKFFINLICILISLFVLIVFEFKVKDFDLINNIMYLKLSSLDAKTAVYLTFTNLFIILLLFSIFYLLFNFTGIFEYNKFYNSHYDKHLETFKKDFSTFLSFALINGIPIFISEFLLRGHLKPTLKSFFYHQTLFNIIFLAGIYLTLISLFGKYLSTFILSVISLLLVFANYIKIKFFNEPFFPWEMYLIKNALLISKQYINIKIILGLSALLLTLIFILLKYKKNIKKIFKIKPKIAALPIALTVVIPNFTIVNSSKFLSELNMGKSWYVGKQEMLANGFFVQNYLYLTEMKKYLNNKPKGYSKNNMLEIDKDLSIEKLHSESNIEKPNVIVIMSESFWDPTQLNGVSFNKDITQNLRKYKKGEIISPVFGGGTANTEFEALTGFSMYYINPGIIPYNVYLRRNTPSIASVFKENGYQTTAIHPNVGDFYNRTSVYKYFGFDEFIDIKGFDENSEKKGPHISDEKTVEKILSLLNRDNNPKFIFAVTMQNHDPYYGNYENLEVEAKSDNLDEIESSILSNFGQGIYDADKSLGQIINALSKTNKPTLLYFFGDHLPRLGYPKGLLDIYNNCSFFEGASVLNKDLRLYKTPFVTWSNYKNMQPINQLISPAQIAFEILTDSEVKYPNYFNILKEIRAKYPIMHNNLKEKVNSEDEIVKKYEMIQYDLLFGKQYLNSIK</sequence>
<feature type="transmembrane region" description="Helical" evidence="7">
    <location>
        <begin position="42"/>
        <end position="60"/>
    </location>
</feature>
<evidence type="ECO:0000256" key="6">
    <source>
        <dbReference type="ARBA" id="ARBA00023136"/>
    </source>
</evidence>
<dbReference type="AlphaFoldDB" id="A0A017RXQ0"/>
<dbReference type="EMBL" id="AZQP01000015">
    <property type="protein sequence ID" value="EYE88715.1"/>
    <property type="molecule type" value="Genomic_DNA"/>
</dbReference>
<comment type="caution">
    <text evidence="9">The sequence shown here is derived from an EMBL/GenBank/DDBJ whole genome shotgun (WGS) entry which is preliminary data.</text>
</comment>
<feature type="transmembrane region" description="Helical" evidence="7">
    <location>
        <begin position="160"/>
        <end position="188"/>
    </location>
</feature>
<evidence type="ECO:0000259" key="8">
    <source>
        <dbReference type="Pfam" id="PF00884"/>
    </source>
</evidence>
<feature type="transmembrane region" description="Helical" evidence="7">
    <location>
        <begin position="209"/>
        <end position="230"/>
    </location>
</feature>
<feature type="transmembrane region" description="Helical" evidence="7">
    <location>
        <begin position="314"/>
        <end position="334"/>
    </location>
</feature>
<evidence type="ECO:0000256" key="5">
    <source>
        <dbReference type="ARBA" id="ARBA00022989"/>
    </source>
</evidence>
<feature type="transmembrane region" description="Helical" evidence="7">
    <location>
        <begin position="21"/>
        <end position="36"/>
    </location>
</feature>
<evidence type="ECO:0000256" key="4">
    <source>
        <dbReference type="ARBA" id="ARBA00022692"/>
    </source>
</evidence>
<dbReference type="InterPro" id="IPR050448">
    <property type="entry name" value="OpgB/LTA_synthase_biosynth"/>
</dbReference>
<evidence type="ECO:0000256" key="2">
    <source>
        <dbReference type="ARBA" id="ARBA00004936"/>
    </source>
</evidence>
<organism evidence="9 10">
    <name type="scientific">Fervidicella metallireducens AeB</name>
    <dbReference type="NCBI Taxonomy" id="1403537"/>
    <lineage>
        <taxon>Bacteria</taxon>
        <taxon>Bacillati</taxon>
        <taxon>Bacillota</taxon>
        <taxon>Clostridia</taxon>
        <taxon>Eubacteriales</taxon>
        <taxon>Clostridiaceae</taxon>
        <taxon>Fervidicella</taxon>
    </lineage>
</organism>
<feature type="transmembrane region" description="Helical" evidence="7">
    <location>
        <begin position="67"/>
        <end position="84"/>
    </location>
</feature>
<proteinExistence type="predicted"/>
<dbReference type="Pfam" id="PF00884">
    <property type="entry name" value="Sulfatase"/>
    <property type="match status" value="1"/>
</dbReference>
<comment type="subcellular location">
    <subcellularLocation>
        <location evidence="1">Cell membrane</location>
        <topology evidence="1">Multi-pass membrane protein</topology>
    </subcellularLocation>
</comment>
<dbReference type="SUPFAM" id="SSF53649">
    <property type="entry name" value="Alkaline phosphatase-like"/>
    <property type="match status" value="1"/>
</dbReference>
<gene>
    <name evidence="9" type="ORF">Q428_06620</name>
</gene>
<feature type="domain" description="Sulfatase N-terminal" evidence="8">
    <location>
        <begin position="442"/>
        <end position="731"/>
    </location>
</feature>
<comment type="pathway">
    <text evidence="2">Cell wall biogenesis; lipoteichoic acid biosynthesis.</text>
</comment>
<reference evidence="9 10" key="1">
    <citation type="journal article" date="2014" name="Genome Announc.">
        <title>Draft Genome Sequence of Fervidicella metallireducens Strain AeBT, an Iron-Reducing Thermoanaerobe from the Great Artesian Basin.</title>
        <authorList>
            <person name="Patel B.K."/>
        </authorList>
    </citation>
    <scope>NUCLEOTIDE SEQUENCE [LARGE SCALE GENOMIC DNA]</scope>
    <source>
        <strain evidence="9 10">AeB</strain>
    </source>
</reference>
<name>A0A017RXQ0_9CLOT</name>
<dbReference type="InterPro" id="IPR017850">
    <property type="entry name" value="Alkaline_phosphatase_core_sf"/>
</dbReference>
<evidence type="ECO:0000313" key="10">
    <source>
        <dbReference type="Proteomes" id="UP000019681"/>
    </source>
</evidence>
<feature type="transmembrane region" description="Helical" evidence="7">
    <location>
        <begin position="346"/>
        <end position="367"/>
    </location>
</feature>
<evidence type="ECO:0000256" key="1">
    <source>
        <dbReference type="ARBA" id="ARBA00004651"/>
    </source>
</evidence>
<dbReference type="CDD" id="cd16015">
    <property type="entry name" value="LTA_synthase"/>
    <property type="match status" value="1"/>
</dbReference>
<feature type="transmembrane region" description="Helical" evidence="7">
    <location>
        <begin position="90"/>
        <end position="110"/>
    </location>
</feature>
<accession>A0A017RXQ0</accession>
<dbReference type="Proteomes" id="UP000019681">
    <property type="component" value="Unassembled WGS sequence"/>
</dbReference>
<evidence type="ECO:0000313" key="9">
    <source>
        <dbReference type="EMBL" id="EYE88715.1"/>
    </source>
</evidence>
<dbReference type="InterPro" id="IPR000917">
    <property type="entry name" value="Sulfatase_N"/>
</dbReference>
<keyword evidence="4 7" id="KW-0812">Transmembrane</keyword>
<feature type="transmembrane region" description="Helical" evidence="7">
    <location>
        <begin position="117"/>
        <end position="136"/>
    </location>
</feature>
<dbReference type="PANTHER" id="PTHR47371:SF3">
    <property type="entry name" value="PHOSPHOGLYCEROL TRANSFERASE I"/>
    <property type="match status" value="1"/>
</dbReference>
<keyword evidence="5 7" id="KW-1133">Transmembrane helix</keyword>
<feature type="transmembrane region" description="Helical" evidence="7">
    <location>
        <begin position="267"/>
        <end position="286"/>
    </location>
</feature>
<dbReference type="Gene3D" id="3.40.720.10">
    <property type="entry name" value="Alkaline Phosphatase, subunit A"/>
    <property type="match status" value="1"/>
</dbReference>
<dbReference type="STRING" id="1403537.Q428_06620"/>
<keyword evidence="3" id="KW-1003">Cell membrane</keyword>
<keyword evidence="6 7" id="KW-0472">Membrane</keyword>
<dbReference type="GO" id="GO:0005886">
    <property type="term" value="C:plasma membrane"/>
    <property type="evidence" value="ECO:0007669"/>
    <property type="project" value="UniProtKB-SubCell"/>
</dbReference>
<protein>
    <submittedName>
        <fullName evidence="9">Sulfatase</fullName>
    </submittedName>
</protein>
<keyword evidence="10" id="KW-1185">Reference proteome</keyword>
<evidence type="ECO:0000256" key="7">
    <source>
        <dbReference type="SAM" id="Phobius"/>
    </source>
</evidence>
<evidence type="ECO:0000256" key="3">
    <source>
        <dbReference type="ARBA" id="ARBA00022475"/>
    </source>
</evidence>
<dbReference type="PANTHER" id="PTHR47371">
    <property type="entry name" value="LIPOTEICHOIC ACID SYNTHASE"/>
    <property type="match status" value="1"/>
</dbReference>
<feature type="transmembrane region" description="Helical" evidence="7">
    <location>
        <begin position="242"/>
        <end position="260"/>
    </location>
</feature>